<dbReference type="Proteomes" id="UP000825434">
    <property type="component" value="Chromosome 4"/>
</dbReference>
<protein>
    <recommendedName>
        <fullName evidence="3">Sm protein G</fullName>
    </recommendedName>
</protein>
<dbReference type="InterPro" id="IPR001163">
    <property type="entry name" value="Sm_dom_euk/arc"/>
</dbReference>
<gene>
    <name evidence="5" type="ORF">CA3LBN_003448</name>
</gene>
<evidence type="ECO:0000313" key="6">
    <source>
        <dbReference type="Proteomes" id="UP000825434"/>
    </source>
</evidence>
<evidence type="ECO:0000256" key="2">
    <source>
        <dbReference type="ARBA" id="ARBA00023274"/>
    </source>
</evidence>
<dbReference type="Gene3D" id="2.30.30.100">
    <property type="match status" value="1"/>
</dbReference>
<dbReference type="Pfam" id="PF01423">
    <property type="entry name" value="LSM"/>
    <property type="match status" value="1"/>
</dbReference>
<evidence type="ECO:0000256" key="1">
    <source>
        <dbReference type="ARBA" id="ARBA00006850"/>
    </source>
</evidence>
<dbReference type="InterPro" id="IPR044641">
    <property type="entry name" value="Lsm7/SmG-like"/>
</dbReference>
<organism evidence="5 6">
    <name type="scientific">Candidozyma haemuli</name>
    <dbReference type="NCBI Taxonomy" id="45357"/>
    <lineage>
        <taxon>Eukaryota</taxon>
        <taxon>Fungi</taxon>
        <taxon>Dikarya</taxon>
        <taxon>Ascomycota</taxon>
        <taxon>Saccharomycotina</taxon>
        <taxon>Pichiomycetes</taxon>
        <taxon>Metschnikowiaceae</taxon>
        <taxon>Candidozyma</taxon>
    </lineage>
</organism>
<dbReference type="EMBL" id="CP076664">
    <property type="protein sequence ID" value="QWU89125.1"/>
    <property type="molecule type" value="Genomic_DNA"/>
</dbReference>
<evidence type="ECO:0000313" key="5">
    <source>
        <dbReference type="EMBL" id="QWU89125.1"/>
    </source>
</evidence>
<comment type="similarity">
    <text evidence="1">Belongs to the snRNP Sm proteins family.</text>
</comment>
<proteinExistence type="inferred from homology"/>
<name>A0ABX8I8W1_9ASCO</name>
<sequence>MVSAPELKTVCPYLNKSVSVELNGGRNVTGVLRGFDVFMNVTLAEALELNKLDRLSLGTVVIRGNSIVSLEAHD</sequence>
<dbReference type="PROSITE" id="PS52002">
    <property type="entry name" value="SM"/>
    <property type="match status" value="1"/>
</dbReference>
<dbReference type="PANTHER" id="PTHR10553:SF2">
    <property type="entry name" value="SMALL NUCLEAR RIBONUCLEOPROTEIN G"/>
    <property type="match status" value="1"/>
</dbReference>
<dbReference type="InterPro" id="IPR047575">
    <property type="entry name" value="Sm"/>
</dbReference>
<dbReference type="PANTHER" id="PTHR10553">
    <property type="entry name" value="SMALL NUCLEAR RIBONUCLEOPROTEIN"/>
    <property type="match status" value="1"/>
</dbReference>
<dbReference type="InterPro" id="IPR010920">
    <property type="entry name" value="LSM_dom_sf"/>
</dbReference>
<accession>A0ABX8I8W1</accession>
<feature type="domain" description="Sm" evidence="4">
    <location>
        <begin position="5"/>
        <end position="74"/>
    </location>
</feature>
<dbReference type="SMART" id="SM00651">
    <property type="entry name" value="Sm"/>
    <property type="match status" value="1"/>
</dbReference>
<dbReference type="SUPFAM" id="SSF50182">
    <property type="entry name" value="Sm-like ribonucleoproteins"/>
    <property type="match status" value="1"/>
</dbReference>
<evidence type="ECO:0000256" key="3">
    <source>
        <dbReference type="ARBA" id="ARBA00041356"/>
    </source>
</evidence>
<evidence type="ECO:0000259" key="4">
    <source>
        <dbReference type="PROSITE" id="PS52002"/>
    </source>
</evidence>
<keyword evidence="6" id="KW-1185">Reference proteome</keyword>
<reference evidence="5 6" key="1">
    <citation type="submission" date="2021-06" db="EMBL/GenBank/DDBJ databases">
        <title>Candida outbreak in Lebanon.</title>
        <authorList>
            <person name="Finianos M."/>
        </authorList>
    </citation>
    <scope>NUCLEOTIDE SEQUENCE [LARGE SCALE GENOMIC DNA]</scope>
    <source>
        <strain evidence="5">CA3LBN</strain>
    </source>
</reference>
<keyword evidence="2" id="KW-0687">Ribonucleoprotein</keyword>